<keyword evidence="4" id="KW-0862">Zinc</keyword>
<proteinExistence type="inferred from homology"/>
<feature type="domain" description="Enoyl reductase (ER)" evidence="6">
    <location>
        <begin position="22"/>
        <end position="355"/>
    </location>
</feature>
<sequence>MSVPQEMKAALLCEYNSPYKLGTKDVPHIEDTELLVKVHAAGFCHSDLQVLHGQFNTKLPMIPSHEPAGTIAAVGAKCGGRWQVGDRVGVLNFKKACASCPGCRLAKREFGGLDPRFCDAREMAGFHHDGAFAEYMVADPETTVKLPASLSFEQAAPLMCAGATVWGALEKATSGLKAGDLVAVIGIGGLGHLGVQFSKAMGFRTIAVDSRPEGRSLAVAVQNPKLKPDLVVDSTSPDATAAIYNFTNGEGVAAAVVCTDSLPANEWALTLLRIGGTLVLLGLPPEKWRFDASVIVFRELTLRGSYVASRESTERMMSVVEKSQVESHLTVIPFDKVSEVVGAYQEKSFRGRLVVQITKE</sequence>
<dbReference type="SMART" id="SM00829">
    <property type="entry name" value="PKS_ER"/>
    <property type="match status" value="1"/>
</dbReference>
<gene>
    <name evidence="7" type="ORF">SLS62_006551</name>
</gene>
<comment type="cofactor">
    <cofactor evidence="1">
        <name>Zn(2+)</name>
        <dbReference type="ChEBI" id="CHEBI:29105"/>
    </cofactor>
</comment>
<comment type="similarity">
    <text evidence="2">Belongs to the zinc-containing alcohol dehydrogenase family.</text>
</comment>
<evidence type="ECO:0000256" key="4">
    <source>
        <dbReference type="ARBA" id="ARBA00022833"/>
    </source>
</evidence>
<dbReference type="InterPro" id="IPR036291">
    <property type="entry name" value="NAD(P)-bd_dom_sf"/>
</dbReference>
<accession>A0AAN9UP58</accession>
<dbReference type="AlphaFoldDB" id="A0AAN9UP58"/>
<dbReference type="InterPro" id="IPR013149">
    <property type="entry name" value="ADH-like_C"/>
</dbReference>
<evidence type="ECO:0000259" key="6">
    <source>
        <dbReference type="SMART" id="SM00829"/>
    </source>
</evidence>
<name>A0AAN9UP58_9PEZI</name>
<dbReference type="EMBL" id="JAKJXP020000049">
    <property type="protein sequence ID" value="KAK7751466.1"/>
    <property type="molecule type" value="Genomic_DNA"/>
</dbReference>
<evidence type="ECO:0000313" key="7">
    <source>
        <dbReference type="EMBL" id="KAK7751466.1"/>
    </source>
</evidence>
<dbReference type="InterPro" id="IPR013154">
    <property type="entry name" value="ADH-like_N"/>
</dbReference>
<dbReference type="Proteomes" id="UP001320420">
    <property type="component" value="Unassembled WGS sequence"/>
</dbReference>
<reference evidence="7 8" key="1">
    <citation type="submission" date="2024-02" db="EMBL/GenBank/DDBJ databases">
        <title>De novo assembly and annotation of 12 fungi associated with fruit tree decline syndrome in Ontario, Canada.</title>
        <authorList>
            <person name="Sulman M."/>
            <person name="Ellouze W."/>
            <person name="Ilyukhin E."/>
        </authorList>
    </citation>
    <scope>NUCLEOTIDE SEQUENCE [LARGE SCALE GENOMIC DNA]</scope>
    <source>
        <strain evidence="7 8">M11/M66-122</strain>
    </source>
</reference>
<organism evidence="7 8">
    <name type="scientific">Diatrype stigma</name>
    <dbReference type="NCBI Taxonomy" id="117547"/>
    <lineage>
        <taxon>Eukaryota</taxon>
        <taxon>Fungi</taxon>
        <taxon>Dikarya</taxon>
        <taxon>Ascomycota</taxon>
        <taxon>Pezizomycotina</taxon>
        <taxon>Sordariomycetes</taxon>
        <taxon>Xylariomycetidae</taxon>
        <taxon>Xylariales</taxon>
        <taxon>Diatrypaceae</taxon>
        <taxon>Diatrype</taxon>
    </lineage>
</organism>
<keyword evidence="3" id="KW-0479">Metal-binding</keyword>
<evidence type="ECO:0000313" key="8">
    <source>
        <dbReference type="Proteomes" id="UP001320420"/>
    </source>
</evidence>
<keyword evidence="8" id="KW-1185">Reference proteome</keyword>
<dbReference type="SUPFAM" id="SSF50129">
    <property type="entry name" value="GroES-like"/>
    <property type="match status" value="1"/>
</dbReference>
<protein>
    <recommendedName>
        <fullName evidence="6">Enoyl reductase (ER) domain-containing protein</fullName>
    </recommendedName>
</protein>
<evidence type="ECO:0000256" key="5">
    <source>
        <dbReference type="ARBA" id="ARBA00023002"/>
    </source>
</evidence>
<dbReference type="Pfam" id="PF00107">
    <property type="entry name" value="ADH_zinc_N"/>
    <property type="match status" value="1"/>
</dbReference>
<dbReference type="PANTHER" id="PTHR42940">
    <property type="entry name" value="ALCOHOL DEHYDROGENASE 1-RELATED"/>
    <property type="match status" value="1"/>
</dbReference>
<evidence type="ECO:0000256" key="1">
    <source>
        <dbReference type="ARBA" id="ARBA00001947"/>
    </source>
</evidence>
<evidence type="ECO:0000256" key="2">
    <source>
        <dbReference type="ARBA" id="ARBA00008072"/>
    </source>
</evidence>
<dbReference type="GO" id="GO:0005737">
    <property type="term" value="C:cytoplasm"/>
    <property type="evidence" value="ECO:0007669"/>
    <property type="project" value="TreeGrafter"/>
</dbReference>
<dbReference type="InterPro" id="IPR020843">
    <property type="entry name" value="ER"/>
</dbReference>
<keyword evidence="5" id="KW-0560">Oxidoreductase</keyword>
<dbReference type="PANTHER" id="PTHR42940:SF8">
    <property type="entry name" value="VACUOLAR PROTEIN SORTING-ASSOCIATED PROTEIN 11"/>
    <property type="match status" value="1"/>
</dbReference>
<dbReference type="Gene3D" id="3.90.180.10">
    <property type="entry name" value="Medium-chain alcohol dehydrogenases, catalytic domain"/>
    <property type="match status" value="1"/>
</dbReference>
<dbReference type="GO" id="GO:0004022">
    <property type="term" value="F:alcohol dehydrogenase (NAD+) activity"/>
    <property type="evidence" value="ECO:0007669"/>
    <property type="project" value="TreeGrafter"/>
</dbReference>
<comment type="caution">
    <text evidence="7">The sequence shown here is derived from an EMBL/GenBank/DDBJ whole genome shotgun (WGS) entry which is preliminary data.</text>
</comment>
<dbReference type="CDD" id="cd08297">
    <property type="entry name" value="CAD3"/>
    <property type="match status" value="1"/>
</dbReference>
<dbReference type="Gene3D" id="3.40.50.720">
    <property type="entry name" value="NAD(P)-binding Rossmann-like Domain"/>
    <property type="match status" value="1"/>
</dbReference>
<dbReference type="Pfam" id="PF08240">
    <property type="entry name" value="ADH_N"/>
    <property type="match status" value="1"/>
</dbReference>
<dbReference type="GO" id="GO:0046872">
    <property type="term" value="F:metal ion binding"/>
    <property type="evidence" value="ECO:0007669"/>
    <property type="project" value="UniProtKB-KW"/>
</dbReference>
<dbReference type="SUPFAM" id="SSF51735">
    <property type="entry name" value="NAD(P)-binding Rossmann-fold domains"/>
    <property type="match status" value="1"/>
</dbReference>
<dbReference type="InterPro" id="IPR011032">
    <property type="entry name" value="GroES-like_sf"/>
</dbReference>
<evidence type="ECO:0000256" key="3">
    <source>
        <dbReference type="ARBA" id="ARBA00022723"/>
    </source>
</evidence>